<dbReference type="KEGG" id="fam:OYT1_ch1100"/>
<dbReference type="Proteomes" id="UP000033070">
    <property type="component" value="Chromosome"/>
</dbReference>
<evidence type="ECO:0000313" key="2">
    <source>
        <dbReference type="Proteomes" id="UP000033070"/>
    </source>
</evidence>
<sequence length="134" mass="15029">MSTLTIMFLLAIAVLLGCASMGRLPGQFGDRACQGRGWRSAFPTAPKAEIREFLALFAEAFAFPNKEKLKFSPDDKILSVYRTLYPSRWTPDALEVETLAKDIEAKYGLQFSSVWSENLTLGELFAKVQERRSS</sequence>
<proteinExistence type="predicted"/>
<accession>A0A2Z6GB31</accession>
<name>A0A2Z6GB31_9PROT</name>
<reference evidence="1 2" key="1">
    <citation type="submission" date="2018-06" db="EMBL/GenBank/DDBJ databases">
        <title>OYT1 Genome Sequencing.</title>
        <authorList>
            <person name="Kato S."/>
            <person name="Itoh T."/>
            <person name="Ohkuma M."/>
        </authorList>
    </citation>
    <scope>NUCLEOTIDE SEQUENCE [LARGE SCALE GENOMIC DNA]</scope>
    <source>
        <strain evidence="1 2">OYT1</strain>
    </source>
</reference>
<evidence type="ECO:0000313" key="1">
    <source>
        <dbReference type="EMBL" id="BBE50660.1"/>
    </source>
</evidence>
<keyword evidence="2" id="KW-1185">Reference proteome</keyword>
<gene>
    <name evidence="1" type="ORF">OYT1_ch1100</name>
</gene>
<dbReference type="RefSeq" id="WP_062627615.1">
    <property type="nucleotide sequence ID" value="NZ_AP018738.1"/>
</dbReference>
<protein>
    <submittedName>
        <fullName evidence="1">Uncharacterized protein</fullName>
    </submittedName>
</protein>
<organism evidence="1 2">
    <name type="scientific">Ferriphaselus amnicola</name>
    <dbReference type="NCBI Taxonomy" id="1188319"/>
    <lineage>
        <taxon>Bacteria</taxon>
        <taxon>Pseudomonadati</taxon>
        <taxon>Pseudomonadota</taxon>
        <taxon>Betaproteobacteria</taxon>
        <taxon>Nitrosomonadales</taxon>
        <taxon>Gallionellaceae</taxon>
        <taxon>Ferriphaselus</taxon>
    </lineage>
</organism>
<dbReference type="OrthoDB" id="7067169at2"/>
<dbReference type="AlphaFoldDB" id="A0A2Z6GB31"/>
<dbReference type="STRING" id="1188319.OYT1_02515"/>
<dbReference type="EMBL" id="AP018738">
    <property type="protein sequence ID" value="BBE50660.1"/>
    <property type="molecule type" value="Genomic_DNA"/>
</dbReference>